<dbReference type="Pfam" id="PF01593">
    <property type="entry name" value="Amino_oxidase"/>
    <property type="match status" value="1"/>
</dbReference>
<gene>
    <name evidence="6" type="ORF">SAMN04489860_0511</name>
</gene>
<keyword evidence="3" id="KW-0560">Oxidoreductase</keyword>
<dbReference type="InterPro" id="IPR050703">
    <property type="entry name" value="Flavin_MAO"/>
</dbReference>
<feature type="binding site" evidence="4">
    <location>
        <position position="431"/>
    </location>
    <ligand>
        <name>FAD</name>
        <dbReference type="ChEBI" id="CHEBI:57692"/>
    </ligand>
</feature>
<dbReference type="SUPFAM" id="SSF54373">
    <property type="entry name" value="FAD-linked reductases, C-terminal domain"/>
    <property type="match status" value="1"/>
</dbReference>
<organism evidence="6 7">
    <name type="scientific">Paraoerskovia marina</name>
    <dbReference type="NCBI Taxonomy" id="545619"/>
    <lineage>
        <taxon>Bacteria</taxon>
        <taxon>Bacillati</taxon>
        <taxon>Actinomycetota</taxon>
        <taxon>Actinomycetes</taxon>
        <taxon>Micrococcales</taxon>
        <taxon>Cellulomonadaceae</taxon>
        <taxon>Paraoerskovia</taxon>
    </lineage>
</organism>
<dbReference type="OrthoDB" id="337830at2"/>
<evidence type="ECO:0000313" key="6">
    <source>
        <dbReference type="EMBL" id="SDR97330.1"/>
    </source>
</evidence>
<name>A0A1H1NEW5_9CELL</name>
<dbReference type="InterPro" id="IPR001613">
    <property type="entry name" value="Flavin_amine_oxidase"/>
</dbReference>
<dbReference type="PANTHER" id="PTHR43563">
    <property type="entry name" value="AMINE OXIDASE"/>
    <property type="match status" value="1"/>
</dbReference>
<sequence length="461" mass="49163">MQHDIVVVGAGVSGLVTADRLTTQGYDVVVLEARDRVGGRTHTVPVPDHPEYRIDVGGQWVGPDQRALLAELDRFGLTTHDQDDGRDALVSLRGSLRRYRGDTPKIGAVALADVGQALWRFDRLCARVDLDAPWATPDAVRLDAQTFETWIRRNLRTSQGRDFFRIGCEAVFATTSANLSLLHALFYSRSGTSFSHLLTTGGGAQHAVVDGGMAQLAEHLAAGLGDRVRLSSPVTAVEHGPGGVVVRTGADVVRARRTVVTVPPALVAGIAFAPPLPPVRDAVQRRMPHGSVIKCHAVYPTPFWREDGLSGEAAGDTGPVKVVFDATPPARSGAGPDDASPPGILVAFIEGADALEAAAWTLEQRKNAVVRVLAGYVGDRALSPTSFNEQDWTAEEWTRGCYGAHLPPGAWTQVGRALREPVGVVHWAGTETATRWCGYIDGAISSGERAAREVAALLPEA</sequence>
<evidence type="ECO:0000256" key="3">
    <source>
        <dbReference type="ARBA" id="ARBA00023002"/>
    </source>
</evidence>
<dbReference type="PRINTS" id="PR00757">
    <property type="entry name" value="AMINEOXDASEF"/>
</dbReference>
<dbReference type="STRING" id="545619.SAMN04489860_0511"/>
<evidence type="ECO:0000256" key="1">
    <source>
        <dbReference type="ARBA" id="ARBA00001974"/>
    </source>
</evidence>
<comment type="cofactor">
    <cofactor evidence="1">
        <name>FAD</name>
        <dbReference type="ChEBI" id="CHEBI:57692"/>
    </cofactor>
</comment>
<dbReference type="InterPro" id="IPR036188">
    <property type="entry name" value="FAD/NAD-bd_sf"/>
</dbReference>
<dbReference type="Gene3D" id="3.50.50.60">
    <property type="entry name" value="FAD/NAD(P)-binding domain"/>
    <property type="match status" value="1"/>
</dbReference>
<dbReference type="EMBL" id="LT629776">
    <property type="protein sequence ID" value="SDR97330.1"/>
    <property type="molecule type" value="Genomic_DNA"/>
</dbReference>
<feature type="domain" description="Amine oxidase" evidence="5">
    <location>
        <begin position="12"/>
        <end position="454"/>
    </location>
</feature>
<evidence type="ECO:0000256" key="4">
    <source>
        <dbReference type="PIRSR" id="PIRSR601613-1"/>
    </source>
</evidence>
<evidence type="ECO:0000259" key="5">
    <source>
        <dbReference type="Pfam" id="PF01593"/>
    </source>
</evidence>
<dbReference type="PANTHER" id="PTHR43563:SF1">
    <property type="entry name" value="AMINE OXIDASE [FLAVIN-CONTAINING] B"/>
    <property type="match status" value="1"/>
</dbReference>
<protein>
    <submittedName>
        <fullName evidence="6">Monoamine oxidase</fullName>
    </submittedName>
</protein>
<dbReference type="SUPFAM" id="SSF51905">
    <property type="entry name" value="FAD/NAD(P)-binding domain"/>
    <property type="match status" value="1"/>
</dbReference>
<evidence type="ECO:0000313" key="7">
    <source>
        <dbReference type="Proteomes" id="UP000185663"/>
    </source>
</evidence>
<reference evidence="6 7" key="1">
    <citation type="submission" date="2016-10" db="EMBL/GenBank/DDBJ databases">
        <authorList>
            <person name="de Groot N.N."/>
        </authorList>
    </citation>
    <scope>NUCLEOTIDE SEQUENCE [LARGE SCALE GENOMIC DNA]</scope>
    <source>
        <strain evidence="6 7">DSM 22126</strain>
    </source>
</reference>
<dbReference type="InterPro" id="IPR002937">
    <property type="entry name" value="Amino_oxidase"/>
</dbReference>
<feature type="binding site" evidence="4">
    <location>
        <position position="348"/>
    </location>
    <ligand>
        <name>substrate</name>
    </ligand>
</feature>
<feature type="binding site" evidence="4">
    <location>
        <position position="13"/>
    </location>
    <ligand>
        <name>FAD</name>
        <dbReference type="ChEBI" id="CHEBI:57692"/>
    </ligand>
</feature>
<feature type="binding site" evidence="4">
    <location>
        <begin position="32"/>
        <end position="33"/>
    </location>
    <ligand>
        <name>FAD</name>
        <dbReference type="ChEBI" id="CHEBI:57692"/>
    </ligand>
</feature>
<proteinExistence type="inferred from homology"/>
<comment type="similarity">
    <text evidence="2">Belongs to the flavin monoamine oxidase family.</text>
</comment>
<dbReference type="GO" id="GO:0016491">
    <property type="term" value="F:oxidoreductase activity"/>
    <property type="evidence" value="ECO:0007669"/>
    <property type="project" value="UniProtKB-KW"/>
</dbReference>
<dbReference type="AlphaFoldDB" id="A0A1H1NEW5"/>
<feature type="binding site" evidence="4">
    <location>
        <position position="234"/>
    </location>
    <ligand>
        <name>FAD</name>
        <dbReference type="ChEBI" id="CHEBI:57692"/>
    </ligand>
</feature>
<evidence type="ECO:0000256" key="2">
    <source>
        <dbReference type="ARBA" id="ARBA00005995"/>
    </source>
</evidence>
<dbReference type="Proteomes" id="UP000185663">
    <property type="component" value="Chromosome I"/>
</dbReference>
<dbReference type="RefSeq" id="WP_083371466.1">
    <property type="nucleotide sequence ID" value="NZ_LT629776.1"/>
</dbReference>
<dbReference type="eggNOG" id="COG1231">
    <property type="taxonomic scope" value="Bacteria"/>
</dbReference>
<keyword evidence="7" id="KW-1185">Reference proteome</keyword>
<accession>A0A1H1NEW5</accession>